<dbReference type="AlphaFoldDB" id="A0A7W7SVT1"/>
<dbReference type="InterPro" id="IPR001387">
    <property type="entry name" value="Cro/C1-type_HTH"/>
</dbReference>
<gene>
    <name evidence="2" type="ORF">FHR38_005587</name>
</gene>
<dbReference type="Proteomes" id="UP000578819">
    <property type="component" value="Unassembled WGS sequence"/>
</dbReference>
<dbReference type="CDD" id="cd00093">
    <property type="entry name" value="HTH_XRE"/>
    <property type="match status" value="1"/>
</dbReference>
<keyword evidence="3" id="KW-1185">Reference proteome</keyword>
<reference evidence="2 3" key="1">
    <citation type="submission" date="2020-08" db="EMBL/GenBank/DDBJ databases">
        <title>Sequencing the genomes of 1000 actinobacteria strains.</title>
        <authorList>
            <person name="Klenk H.-P."/>
        </authorList>
    </citation>
    <scope>NUCLEOTIDE SEQUENCE [LARGE SCALE GENOMIC DNA]</scope>
    <source>
        <strain evidence="2 3">DSM 45886</strain>
    </source>
</reference>
<dbReference type="SMART" id="SM00530">
    <property type="entry name" value="HTH_XRE"/>
    <property type="match status" value="1"/>
</dbReference>
<dbReference type="RefSeq" id="WP_221449213.1">
    <property type="nucleotide sequence ID" value="NZ_JACHJW010000001.1"/>
</dbReference>
<sequence>MQSLEKMDAFRAMVNEVTMTADERLGYRLETAAGTFAVELLRLRESAGTPSFRELAKRTHYSRTALSTAVAGRVLPSLPVTLAFVAACGGDEQEWRKRWQQANRRLDVSAAGILERPVIARPAGSPQAVVDGADPERAGCGFDAVTLDAQKVAISETQLVGQVQLRYSPWGRAAWSRFEGTSGLDHLATTNQVEIHMEIERGDGLTRTVEKQEYIHDYMWSMILLVGPDPVRARVQVLINGRLMGAGETLALSLS</sequence>
<evidence type="ECO:0000259" key="1">
    <source>
        <dbReference type="SMART" id="SM00530"/>
    </source>
</evidence>
<evidence type="ECO:0000313" key="2">
    <source>
        <dbReference type="EMBL" id="MBB4961854.1"/>
    </source>
</evidence>
<accession>A0A7W7SVT1</accession>
<dbReference type="Pfam" id="PF10901">
    <property type="entry name" value="DUF2690"/>
    <property type="match status" value="1"/>
</dbReference>
<proteinExistence type="predicted"/>
<evidence type="ECO:0000313" key="3">
    <source>
        <dbReference type="Proteomes" id="UP000578819"/>
    </source>
</evidence>
<dbReference type="InterPro" id="IPR021224">
    <property type="entry name" value="DUF2690"/>
</dbReference>
<dbReference type="EMBL" id="JACHJW010000001">
    <property type="protein sequence ID" value="MBB4961854.1"/>
    <property type="molecule type" value="Genomic_DNA"/>
</dbReference>
<organism evidence="2 3">
    <name type="scientific">Micromonospora polyrhachis</name>
    <dbReference type="NCBI Taxonomy" id="1282883"/>
    <lineage>
        <taxon>Bacteria</taxon>
        <taxon>Bacillati</taxon>
        <taxon>Actinomycetota</taxon>
        <taxon>Actinomycetes</taxon>
        <taxon>Micromonosporales</taxon>
        <taxon>Micromonosporaceae</taxon>
        <taxon>Micromonospora</taxon>
    </lineage>
</organism>
<comment type="caution">
    <text evidence="2">The sequence shown here is derived from an EMBL/GenBank/DDBJ whole genome shotgun (WGS) entry which is preliminary data.</text>
</comment>
<protein>
    <recommendedName>
        <fullName evidence="1">HTH cro/C1-type domain-containing protein</fullName>
    </recommendedName>
</protein>
<dbReference type="Pfam" id="PF13560">
    <property type="entry name" value="HTH_31"/>
    <property type="match status" value="1"/>
</dbReference>
<feature type="domain" description="HTH cro/C1-type" evidence="1">
    <location>
        <begin position="39"/>
        <end position="95"/>
    </location>
</feature>
<name>A0A7W7SVT1_9ACTN</name>